<proteinExistence type="inferred from homology"/>
<evidence type="ECO:0000259" key="11">
    <source>
        <dbReference type="Pfam" id="PF14703"/>
    </source>
</evidence>
<feature type="domain" description="CSC1/OSCA1-like 7TM region" evidence="9">
    <location>
        <begin position="623"/>
        <end position="896"/>
    </location>
</feature>
<evidence type="ECO:0000313" key="12">
    <source>
        <dbReference type="EMBL" id="CAE2208165.1"/>
    </source>
</evidence>
<name>A0A7S4HSM2_9STRA</name>
<comment type="similarity">
    <text evidence="2">Belongs to the CSC1 (TC 1.A.17) family.</text>
</comment>
<dbReference type="InterPro" id="IPR027815">
    <property type="entry name" value="CSC1/OSCA1-like_cyt"/>
</dbReference>
<dbReference type="InterPro" id="IPR045122">
    <property type="entry name" value="Csc1-like"/>
</dbReference>
<keyword evidence="5 8" id="KW-1133">Transmembrane helix</keyword>
<feature type="transmembrane region" description="Helical" evidence="8">
    <location>
        <begin position="281"/>
        <end position="301"/>
    </location>
</feature>
<feature type="transmembrane region" description="Helical" evidence="8">
    <location>
        <begin position="718"/>
        <end position="736"/>
    </location>
</feature>
<feature type="compositionally biased region" description="Low complexity" evidence="7">
    <location>
        <begin position="984"/>
        <end position="994"/>
    </location>
</feature>
<dbReference type="InterPro" id="IPR003864">
    <property type="entry name" value="CSC1/OSCA1-like_7TM"/>
</dbReference>
<evidence type="ECO:0000259" key="10">
    <source>
        <dbReference type="Pfam" id="PF13967"/>
    </source>
</evidence>
<feature type="domain" description="CSC1/OSCA1-like N-terminal transmembrane" evidence="10">
    <location>
        <begin position="155"/>
        <end position="302"/>
    </location>
</feature>
<dbReference type="EMBL" id="HBKQ01005056">
    <property type="protein sequence ID" value="CAE2208165.1"/>
    <property type="molecule type" value="Transcribed_RNA"/>
</dbReference>
<keyword evidence="4 8" id="KW-0812">Transmembrane</keyword>
<accession>A0A7S4HSM2</accession>
<evidence type="ECO:0000256" key="2">
    <source>
        <dbReference type="ARBA" id="ARBA00007779"/>
    </source>
</evidence>
<protein>
    <recommendedName>
        <fullName evidence="13">CSC1/OSCA1-like 7TM region domain-containing protein</fullName>
    </recommendedName>
</protein>
<organism evidence="12">
    <name type="scientific">Odontella aurita</name>
    <dbReference type="NCBI Taxonomy" id="265563"/>
    <lineage>
        <taxon>Eukaryota</taxon>
        <taxon>Sar</taxon>
        <taxon>Stramenopiles</taxon>
        <taxon>Ochrophyta</taxon>
        <taxon>Bacillariophyta</taxon>
        <taxon>Mediophyceae</taxon>
        <taxon>Biddulphiophycidae</taxon>
        <taxon>Eupodiscales</taxon>
        <taxon>Odontellaceae</taxon>
        <taxon>Odontella</taxon>
    </lineage>
</organism>
<feature type="transmembrane region" description="Helical" evidence="8">
    <location>
        <begin position="821"/>
        <end position="841"/>
    </location>
</feature>
<feature type="region of interest" description="Disordered" evidence="7">
    <location>
        <begin position="973"/>
        <end position="1011"/>
    </location>
</feature>
<feature type="transmembrane region" description="Helical" evidence="8">
    <location>
        <begin position="628"/>
        <end position="648"/>
    </location>
</feature>
<evidence type="ECO:0000259" key="9">
    <source>
        <dbReference type="Pfam" id="PF02714"/>
    </source>
</evidence>
<evidence type="ECO:0000256" key="4">
    <source>
        <dbReference type="ARBA" id="ARBA00022692"/>
    </source>
</evidence>
<evidence type="ECO:0008006" key="13">
    <source>
        <dbReference type="Google" id="ProtNLM"/>
    </source>
</evidence>
<reference evidence="12" key="1">
    <citation type="submission" date="2021-01" db="EMBL/GenBank/DDBJ databases">
        <authorList>
            <person name="Corre E."/>
            <person name="Pelletier E."/>
            <person name="Niang G."/>
            <person name="Scheremetjew M."/>
            <person name="Finn R."/>
            <person name="Kale V."/>
            <person name="Holt S."/>
            <person name="Cochrane G."/>
            <person name="Meng A."/>
            <person name="Brown T."/>
            <person name="Cohen L."/>
        </authorList>
    </citation>
    <scope>NUCLEOTIDE SEQUENCE</scope>
    <source>
        <strain evidence="12">Isolate 1302-5</strain>
    </source>
</reference>
<feature type="transmembrane region" description="Helical" evidence="8">
    <location>
        <begin position="676"/>
        <end position="697"/>
    </location>
</feature>
<dbReference type="GO" id="GO:0005886">
    <property type="term" value="C:plasma membrane"/>
    <property type="evidence" value="ECO:0007669"/>
    <property type="project" value="TreeGrafter"/>
</dbReference>
<dbReference type="PANTHER" id="PTHR13018:SF5">
    <property type="entry name" value="RE44586P"/>
    <property type="match status" value="1"/>
</dbReference>
<dbReference type="Pfam" id="PF02714">
    <property type="entry name" value="RSN1_7TM"/>
    <property type="match status" value="1"/>
</dbReference>
<feature type="transmembrane region" description="Helical" evidence="8">
    <location>
        <begin position="904"/>
        <end position="923"/>
    </location>
</feature>
<evidence type="ECO:0000256" key="6">
    <source>
        <dbReference type="ARBA" id="ARBA00023136"/>
    </source>
</evidence>
<dbReference type="InterPro" id="IPR032880">
    <property type="entry name" value="CSC1/OSCA1-like_N"/>
</dbReference>
<dbReference type="PANTHER" id="PTHR13018">
    <property type="entry name" value="PROBABLE MEMBRANE PROTEIN DUF221-RELATED"/>
    <property type="match status" value="1"/>
</dbReference>
<feature type="transmembrane region" description="Helical" evidence="8">
    <location>
        <begin position="761"/>
        <end position="783"/>
    </location>
</feature>
<dbReference type="Pfam" id="PF14703">
    <property type="entry name" value="PHM7_cyt"/>
    <property type="match status" value="1"/>
</dbReference>
<feature type="domain" description="CSC1/OSCA1-like cytosolic" evidence="11">
    <location>
        <begin position="328"/>
        <end position="475"/>
    </location>
</feature>
<feature type="transmembrane region" description="Helical" evidence="8">
    <location>
        <begin position="239"/>
        <end position="261"/>
    </location>
</feature>
<sequence>MDFLRGDSAIAGAAAAVDPSSIDRLLQEQPPLSGAIQGQQLEAQKGLPGMYDSVQQQRQQKQNKQQQQQQWELQQQQQQQLQWEQQQQQQGVPMNVPEMYSGQEAMPPGGTGDEQAAEHLYYTSFLQGLKNHFGTSAMSAQQVQAAADVEFDAAMTALQFNLVMFVMLMGGYELFSRLVPSVYAGKRHHVDLSSKMAVDLPRSYLPLGWIPAVARTSWNTVLKTGGLDAYMFLRYIRMCLVFSTVAGFWGMCILWPLFASGGNNEEGWYRLSMANLTQGSWRLWFPAIFMWLTSFYVFFLMNEEFKHWLQLRTDFLAHGDADTHTQRQYSLIVERIPHELRSDRALYEYFDALFPGRVFSACVVLNLPQLEKLSAKRQQAVRRLEKSVAFYEATGKRGTHVVGRSRVKVFGIESLPIIPSPVRRGRDVDELDDDLIRVTATDSLPKKGERVDSINYYTRLLVDMNTTIEKMQVEKKELAAKGNDQIRASQWMEHKVALAHDSAVRALGGKQKSRRSDGLVLDFRRGGTGQKFSSVVHTMGLDFLFGCLSYANRKIDVVVDSVVGTTHSSTGFVTFKDMGTLTCAVRAPLSSDPNVLEVAVANEPRDIKWENAHINLDWSAGRAASANVLLFLGAILWSIPVAAIQAIANIDSLATIPGLGWIGNVASDKFQAFLNAYLPVVALLCIILLLPMAFEWISVSYELRKTESDVQRAILGRYFYYQLANVYVTVTAGSLWDSLGEMLDHPSAAFEILGLSLPKCVGYFVTLIITKTFAGLPMVLLRFHALSRMFLLKLCFNQKLLTQRELDEVHKKETLWYGWEYPTQLLVIVICFTYACISPVILPVSAIYFLGALLIYKKQVLIVYAAEYESGGELFPTVCHRTLVGLICGQVTLIGYSILREGFYQPLVLFPLPIISILMMRVFQRLYTDPGKYLSLERAMQLDKHATDELTFGEDTYRQPVLAEKAVEPQAYRKTNNISDDDSVSATSVRSARSSRQDTGIMHNASTSKIV</sequence>
<evidence type="ECO:0000256" key="7">
    <source>
        <dbReference type="SAM" id="MobiDB-lite"/>
    </source>
</evidence>
<evidence type="ECO:0000256" key="5">
    <source>
        <dbReference type="ARBA" id="ARBA00022989"/>
    </source>
</evidence>
<dbReference type="GO" id="GO:0005227">
    <property type="term" value="F:calcium-activated cation channel activity"/>
    <property type="evidence" value="ECO:0007669"/>
    <property type="project" value="InterPro"/>
</dbReference>
<evidence type="ECO:0000256" key="1">
    <source>
        <dbReference type="ARBA" id="ARBA00004141"/>
    </source>
</evidence>
<keyword evidence="3" id="KW-0813">Transport</keyword>
<keyword evidence="6 8" id="KW-0472">Membrane</keyword>
<evidence type="ECO:0000256" key="8">
    <source>
        <dbReference type="SAM" id="Phobius"/>
    </source>
</evidence>
<dbReference type="Pfam" id="PF13967">
    <property type="entry name" value="RSN1_TM"/>
    <property type="match status" value="1"/>
</dbReference>
<dbReference type="AlphaFoldDB" id="A0A7S4HSM2"/>
<comment type="subcellular location">
    <subcellularLocation>
        <location evidence="1">Membrane</location>
        <topology evidence="1">Multi-pass membrane protein</topology>
    </subcellularLocation>
</comment>
<gene>
    <name evidence="12" type="ORF">OAUR00152_LOCUS3500</name>
</gene>
<evidence type="ECO:0000256" key="3">
    <source>
        <dbReference type="ARBA" id="ARBA00022448"/>
    </source>
</evidence>